<feature type="transmembrane region" description="Helical" evidence="2">
    <location>
        <begin position="21"/>
        <end position="38"/>
    </location>
</feature>
<dbReference type="RefSeq" id="WP_166932520.1">
    <property type="nucleotide sequence ID" value="NZ_BAAADD010000002.1"/>
</dbReference>
<protein>
    <submittedName>
        <fullName evidence="4">SPFH domain-containing protein</fullName>
    </submittedName>
</protein>
<feature type="transmembrane region" description="Helical" evidence="2">
    <location>
        <begin position="44"/>
        <end position="71"/>
    </location>
</feature>
<dbReference type="PANTHER" id="PTHR43446">
    <property type="entry name" value="MEMBRANE PROTEIN-RELATED"/>
    <property type="match status" value="1"/>
</dbReference>
<evidence type="ECO:0000259" key="3">
    <source>
        <dbReference type="SMART" id="SM00244"/>
    </source>
</evidence>
<evidence type="ECO:0000256" key="1">
    <source>
        <dbReference type="ARBA" id="ARBA00004167"/>
    </source>
</evidence>
<keyword evidence="5" id="KW-1185">Reference proteome</keyword>
<dbReference type="SUPFAM" id="SSF117892">
    <property type="entry name" value="Band 7/SPFH domain"/>
    <property type="match status" value="1"/>
</dbReference>
<accession>A0ABP3PG10</accession>
<dbReference type="EMBL" id="BAAADD010000002">
    <property type="protein sequence ID" value="GAA0563109.1"/>
    <property type="molecule type" value="Genomic_DNA"/>
</dbReference>
<proteinExistence type="predicted"/>
<dbReference type="Proteomes" id="UP001499951">
    <property type="component" value="Unassembled WGS sequence"/>
</dbReference>
<gene>
    <name evidence="4" type="ORF">GCM10008942_09430</name>
</gene>
<dbReference type="SMART" id="SM00244">
    <property type="entry name" value="PHB"/>
    <property type="match status" value="1"/>
</dbReference>
<dbReference type="PANTHER" id="PTHR43446:SF1">
    <property type="entry name" value="BAND 7 DOMAIN-CONTAINING PROTEIN"/>
    <property type="match status" value="1"/>
</dbReference>
<evidence type="ECO:0000313" key="4">
    <source>
        <dbReference type="EMBL" id="GAA0563109.1"/>
    </source>
</evidence>
<reference evidence="5" key="1">
    <citation type="journal article" date="2019" name="Int. J. Syst. Evol. Microbiol.">
        <title>The Global Catalogue of Microorganisms (GCM) 10K type strain sequencing project: providing services to taxonomists for standard genome sequencing and annotation.</title>
        <authorList>
            <consortium name="The Broad Institute Genomics Platform"/>
            <consortium name="The Broad Institute Genome Sequencing Center for Infectious Disease"/>
            <person name="Wu L."/>
            <person name="Ma J."/>
        </authorList>
    </citation>
    <scope>NUCLEOTIDE SEQUENCE [LARGE SCALE GENOMIC DNA]</scope>
    <source>
        <strain evidence="5">JCM 15089</strain>
    </source>
</reference>
<organism evidence="4 5">
    <name type="scientific">Rhizomicrobium electricum</name>
    <dbReference type="NCBI Taxonomy" id="480070"/>
    <lineage>
        <taxon>Bacteria</taxon>
        <taxon>Pseudomonadati</taxon>
        <taxon>Pseudomonadota</taxon>
        <taxon>Alphaproteobacteria</taxon>
        <taxon>Micropepsales</taxon>
        <taxon>Micropepsaceae</taxon>
        <taxon>Rhizomicrobium</taxon>
    </lineage>
</organism>
<dbReference type="Pfam" id="PF01145">
    <property type="entry name" value="Band_7"/>
    <property type="match status" value="1"/>
</dbReference>
<dbReference type="CDD" id="cd03402">
    <property type="entry name" value="SPFH_like_u2"/>
    <property type="match status" value="1"/>
</dbReference>
<feature type="domain" description="Band 7" evidence="3">
    <location>
        <begin position="55"/>
        <end position="223"/>
    </location>
</feature>
<dbReference type="Gene3D" id="3.30.479.30">
    <property type="entry name" value="Band 7 domain"/>
    <property type="match status" value="1"/>
</dbReference>
<sequence>MADAIQRSVEKRGGGSNGWPLVLTVLALLAISIALFAAQTPLGAVTLVAGVLVAAGFYTLQPNTAAVLTLFGKYLSTDRSQGLRWVPFWIGRKIVSVRARNVTCEKLKVNDNRGNPIEIAANVVWRVDDTARAVFDVDRYTDFANIQIETGLRVVASKFSYDHPEGDQPTLRASGDHVAEILRAELQERVGVAGLTIDDARISHLAYAPEIAGAMLRRQQAQAILEARKLIVEGAVGMVELALTQLSERHVVELDDERKATMVSNLMVVLCSDHDAQPVLNTGTLYG</sequence>
<name>A0ABP3PG10_9PROT</name>
<keyword evidence="2" id="KW-1133">Transmembrane helix</keyword>
<dbReference type="InterPro" id="IPR036013">
    <property type="entry name" value="Band_7/SPFH_dom_sf"/>
</dbReference>
<comment type="caution">
    <text evidence="4">The sequence shown here is derived from an EMBL/GenBank/DDBJ whole genome shotgun (WGS) entry which is preliminary data.</text>
</comment>
<evidence type="ECO:0000256" key="2">
    <source>
        <dbReference type="SAM" id="Phobius"/>
    </source>
</evidence>
<dbReference type="InterPro" id="IPR001107">
    <property type="entry name" value="Band_7"/>
</dbReference>
<keyword evidence="2" id="KW-0812">Transmembrane</keyword>
<evidence type="ECO:0000313" key="5">
    <source>
        <dbReference type="Proteomes" id="UP001499951"/>
    </source>
</evidence>
<comment type="subcellular location">
    <subcellularLocation>
        <location evidence="1">Membrane</location>
        <topology evidence="1">Single-pass membrane protein</topology>
    </subcellularLocation>
</comment>
<keyword evidence="2" id="KW-0472">Membrane</keyword>